<organism evidence="9 10">
    <name type="scientific">Polarella glacialis</name>
    <name type="common">Dinoflagellate</name>
    <dbReference type="NCBI Taxonomy" id="89957"/>
    <lineage>
        <taxon>Eukaryota</taxon>
        <taxon>Sar</taxon>
        <taxon>Alveolata</taxon>
        <taxon>Dinophyceae</taxon>
        <taxon>Suessiales</taxon>
        <taxon>Suessiaceae</taxon>
        <taxon>Polarella</taxon>
    </lineage>
</organism>
<dbReference type="GO" id="GO:0008253">
    <property type="term" value="F:5'-nucleotidase activity"/>
    <property type="evidence" value="ECO:0007669"/>
    <property type="project" value="UniProtKB-EC"/>
</dbReference>
<dbReference type="OrthoDB" id="10014216at2759"/>
<keyword evidence="8" id="KW-0546">Nucleotide metabolism</keyword>
<dbReference type="SUPFAM" id="SSF56784">
    <property type="entry name" value="HAD-like"/>
    <property type="match status" value="2"/>
</dbReference>
<evidence type="ECO:0000256" key="2">
    <source>
        <dbReference type="ARBA" id="ARBA00008389"/>
    </source>
</evidence>
<evidence type="ECO:0000256" key="6">
    <source>
        <dbReference type="ARBA" id="ARBA00022801"/>
    </source>
</evidence>
<evidence type="ECO:0000256" key="7">
    <source>
        <dbReference type="ARBA" id="ARBA00022842"/>
    </source>
</evidence>
<name>A0A813E737_POLGL</name>
<dbReference type="Gene3D" id="3.40.50.2300">
    <property type="match status" value="1"/>
</dbReference>
<keyword evidence="5" id="KW-0547">Nucleotide-binding</keyword>
<proteinExistence type="inferred from homology"/>
<dbReference type="SUPFAM" id="SSF53822">
    <property type="entry name" value="Periplasmic binding protein-like I"/>
    <property type="match status" value="1"/>
</dbReference>
<dbReference type="InterPro" id="IPR028082">
    <property type="entry name" value="Peripla_BP_I"/>
</dbReference>
<dbReference type="GO" id="GO:0000166">
    <property type="term" value="F:nucleotide binding"/>
    <property type="evidence" value="ECO:0007669"/>
    <property type="project" value="UniProtKB-KW"/>
</dbReference>
<dbReference type="EMBL" id="CAJNNV010007101">
    <property type="protein sequence ID" value="CAE8594482.1"/>
    <property type="molecule type" value="Genomic_DNA"/>
</dbReference>
<evidence type="ECO:0000256" key="5">
    <source>
        <dbReference type="ARBA" id="ARBA00022741"/>
    </source>
</evidence>
<dbReference type="GO" id="GO:0005737">
    <property type="term" value="C:cytoplasm"/>
    <property type="evidence" value="ECO:0007669"/>
    <property type="project" value="InterPro"/>
</dbReference>
<dbReference type="PANTHER" id="PTHR13045:SF0">
    <property type="entry name" value="7-METHYLGUANOSINE PHOSPHATE-SPECIFIC 5'-NUCLEOTIDASE"/>
    <property type="match status" value="1"/>
</dbReference>
<dbReference type="Gene3D" id="3.40.50.1000">
    <property type="entry name" value="HAD superfamily/HAD-like"/>
    <property type="match status" value="1"/>
</dbReference>
<sequence length="2057" mass="225151">MQSLLRWSQPAAISAAAFCAHSLAKVDSASRCDGGPLRGKPRGVEVVVRDPAALEQKLRGFHRRNFAVLADFDNTLTQELLGDGTGGKRDGCHKVVVNSPRMPDAFREGMNRLFVSSEKPGLGEAEKDDLFMRLWRESNGLMVSHGLRQEDVGHMVRESSMALRPGAKALLDAAAAADVAVLIFSAGIREVILECFGSSGVALGKAPAKVAFVKHAMASFSTGTISRVHPCSMEHDVLLRLFNTLVKVLPQSTHEDKNRSWQHRLSCPSTVGRARSVGVECKYNELSSNKKRRDRAQARILANGMQFNENGSLESWEEPVVHIRNKSLTLFPEALSHLLEEVRADKVLLIGDQLEDLSMAHGLPIDRAQDIVAVGLLNKADADDRALLQKYMEAFDVVLVGDGPLDFVIELLSRICTDDQLDCDSISAATESIGLSAPEQRLVHVSALSTSSRLSNRSLYPHFFRTIVPDSYIPIIWLRLVRAIYIQGGGRGASVDVGVVLGQSPVQMTDILTAYAQAVNHDVATGQSKGPWVNIIPVGTLDEAATCGSEGDTTMMIVKNVQLLNLKLVLMPAYAPAVACALCAAEKKGIRATFFVFGWFEDQWWRHTPSTCSASQLERQVLNHIAVAPVRTQHNKTLTCLPGKTSEDVMAMFPGATPELLNLLDTFCALALAFRTVSLTQPEEMTRLLTNKMSSYLALSKALQDIRFIGASDEDFSFAVNSSDPVRGAMLLKQAVKSKTSAGLEYTNIYTLKLPLPTGREADKMFQKVAGMFNVSDSHTYEPETYEENAWIQKYDSKSFFYLTIGLAGLLCGLACFCVCWRSAFLKHVDTCSVFVLQLAEHLAALQHSSENVFAWALTGTAEDPMLTRMQSTTAPGEHPVRVLVCTDGPEDGSRRLALAVQALCFRERLAPACIRCCVIGSTTLSKDLGSASELSSLQGARALGEDVGGFEASRAMLWSEKKLQRTCGKYVDILPILCDICTYCIVVVNEAVRPISDKCSAHGGAPAKELKGQNSALTYFPSMLGGLACSVLKPEQQNFLYHGHDAAAALSHTLRSPCSSPAASPQVTSQQRWIPCSRNCVPDLVPLTTEAAKKITLARYMFNASTFDWRPVSVDGTCLSGFMLNLWCLALSHGSDAWHQQPGVGTSAWLADAPGELVEMDDITRRAYWLYSHLPSLKCFGKCWGRRPKWEPPRIKLASLLQALFLSTMRRTPINYSPSGLGEMTLDLAEMRRRRRSAYRRDRQQVMQIELEDRRVLCMVHRLDANWSDASQNFTLLPRGPPAPFLVPLSHPCARHLCHNIEKLSWQIAAEDDGDAMSVPTSADTTEPLSWITLAAALRTSNSLQEDSRDTLGLDGHGSGRFLKRQRSAAADGYRKSSVDTPQKLQKLLSHSSSWSQVAHQKSIEEKTACEEAFGDVIRRIQLYLLAFLCKMNSGDDFHEIQRSARQLYAEVVEGFADVVGPVRAQICDKAESRAYQALLKEAAKESNSQPLGTSLPRIGGGTPVNGPLQLAAPALPLGPSGSDAGGDNGIESPANSVQRLSSGGELVAMFRGIATAQLCVEAIAERIAAEISEDLYGSADGSVYVDCDLWAPKSLFQIVQETTCRMVSRGVKSHAGDQLKAIMSSGDRGKLKEAVGQALAQVETELASGFSAQHVKWAVRTTIVCKDFRGMVAVLKRLRQDDQLVIHEVKNRWGPVRWRFPHVLVRASLADSAWASRSEAERHFEVRITHEKIAAVWRGECGGEPDKVSTLRSIFKVLCLGDPENHPSMWCISLGQLKQFAALAKAKLGPTVYARASTTDVVKQLVQPATMAAGRSYACMLNWRELLQVDVFISHAWAENFGNFVTSVEKALENRVRAEETSLWICSFALCQSSNADNIKHQIGKDLSQAPFEKALQRAKEFLVVRNSECDLYSRAWCAYEAWAGIEPLGAHALAMDPTAAVKEVAEELEKQAKECGVDTVDQVLDKIEEIMNKAKAGYSLGCKVSYVCFAVAGDIKMLMLERDKLRQAAESISKKGRLGKTALAKRGLGLSAGPAGSMLRNAGAASRIDMGKRK</sequence>
<evidence type="ECO:0000313" key="10">
    <source>
        <dbReference type="Proteomes" id="UP000654075"/>
    </source>
</evidence>
<gene>
    <name evidence="9" type="ORF">PGLA1383_LOCUS13025</name>
</gene>
<keyword evidence="6" id="KW-0378">Hydrolase</keyword>
<comment type="catalytic activity">
    <reaction evidence="1">
        <text>a ribonucleoside 5'-phosphate + H2O = a ribonucleoside + phosphate</text>
        <dbReference type="Rhea" id="RHEA:12484"/>
        <dbReference type="ChEBI" id="CHEBI:15377"/>
        <dbReference type="ChEBI" id="CHEBI:18254"/>
        <dbReference type="ChEBI" id="CHEBI:43474"/>
        <dbReference type="ChEBI" id="CHEBI:58043"/>
        <dbReference type="EC" id="3.1.3.5"/>
    </reaction>
</comment>
<evidence type="ECO:0000256" key="3">
    <source>
        <dbReference type="ARBA" id="ARBA00012643"/>
    </source>
</evidence>
<dbReference type="InterPro" id="IPR006434">
    <property type="entry name" value="Pyrimidine_nucleotidase_eu"/>
</dbReference>
<comment type="caution">
    <text evidence="9">The sequence shown here is derived from an EMBL/GenBank/DDBJ whole genome shotgun (WGS) entry which is preliminary data.</text>
</comment>
<keyword evidence="10" id="KW-1185">Reference proteome</keyword>
<reference evidence="9" key="1">
    <citation type="submission" date="2021-02" db="EMBL/GenBank/DDBJ databases">
        <authorList>
            <person name="Dougan E. K."/>
            <person name="Rhodes N."/>
            <person name="Thang M."/>
            <person name="Chan C."/>
        </authorList>
    </citation>
    <scope>NUCLEOTIDE SEQUENCE</scope>
</reference>
<dbReference type="EC" id="3.1.3.5" evidence="3"/>
<dbReference type="GO" id="GO:0009117">
    <property type="term" value="P:nucleotide metabolic process"/>
    <property type="evidence" value="ECO:0007669"/>
    <property type="project" value="UniProtKB-KW"/>
</dbReference>
<protein>
    <recommendedName>
        <fullName evidence="3">5'-nucleotidase</fullName>
        <ecNumber evidence="3">3.1.3.5</ecNumber>
    </recommendedName>
</protein>
<dbReference type="InterPro" id="IPR036412">
    <property type="entry name" value="HAD-like_sf"/>
</dbReference>
<evidence type="ECO:0000313" key="9">
    <source>
        <dbReference type="EMBL" id="CAE8594482.1"/>
    </source>
</evidence>
<comment type="similarity">
    <text evidence="2">Belongs to the pyrimidine 5'-nucleotidase family.</text>
</comment>
<evidence type="ECO:0000256" key="1">
    <source>
        <dbReference type="ARBA" id="ARBA00000815"/>
    </source>
</evidence>
<evidence type="ECO:0000256" key="8">
    <source>
        <dbReference type="ARBA" id="ARBA00023080"/>
    </source>
</evidence>
<accession>A0A813E737</accession>
<keyword evidence="7" id="KW-0460">Magnesium</keyword>
<keyword evidence="4" id="KW-0479">Metal-binding</keyword>
<dbReference type="Proteomes" id="UP000654075">
    <property type="component" value="Unassembled WGS sequence"/>
</dbReference>
<dbReference type="InterPro" id="IPR023214">
    <property type="entry name" value="HAD_sf"/>
</dbReference>
<evidence type="ECO:0000256" key="4">
    <source>
        <dbReference type="ARBA" id="ARBA00022723"/>
    </source>
</evidence>
<dbReference type="PANTHER" id="PTHR13045">
    <property type="entry name" value="5'-NUCLEOTIDASE"/>
    <property type="match status" value="1"/>
</dbReference>
<dbReference type="GO" id="GO:0000287">
    <property type="term" value="F:magnesium ion binding"/>
    <property type="evidence" value="ECO:0007669"/>
    <property type="project" value="InterPro"/>
</dbReference>
<dbReference type="Pfam" id="PF05822">
    <property type="entry name" value="UMPH-1"/>
    <property type="match status" value="2"/>
</dbReference>